<evidence type="ECO:0000256" key="1">
    <source>
        <dbReference type="ARBA" id="ARBA00009834"/>
    </source>
</evidence>
<comment type="caution">
    <text evidence="2">The sequence shown here is derived from an EMBL/GenBank/DDBJ whole genome shotgun (WGS) entry which is preliminary data.</text>
</comment>
<dbReference type="InterPro" id="IPR036390">
    <property type="entry name" value="WH_DNA-bd_sf"/>
</dbReference>
<organism evidence="2 3">
    <name type="scientific">Olpidium bornovanus</name>
    <dbReference type="NCBI Taxonomy" id="278681"/>
    <lineage>
        <taxon>Eukaryota</taxon>
        <taxon>Fungi</taxon>
        <taxon>Fungi incertae sedis</taxon>
        <taxon>Olpidiomycota</taxon>
        <taxon>Olpidiomycotina</taxon>
        <taxon>Olpidiomycetes</taxon>
        <taxon>Olpidiales</taxon>
        <taxon>Olpidiaceae</taxon>
        <taxon>Olpidium</taxon>
    </lineage>
</organism>
<dbReference type="EMBL" id="JAEFCI010003670">
    <property type="protein sequence ID" value="KAG5461430.1"/>
    <property type="molecule type" value="Genomic_DNA"/>
</dbReference>
<dbReference type="OrthoDB" id="283883at2759"/>
<sequence>MATRERNGGLIQMDELMRKVEQLRGRNAQDVSESIKTLSPLGSGFAIHQIGSKKMVQSVPRELNTDQSSILTLAQVNWRASMTSKPANVGDIILRCRITLADGHVTVCDVERQLGWIPARAQTALVGLAFSNPCYLEAAQTFSSGSDAAAIRPTHSQTAVAWRSNQAGLLNEGICWVDEQAECGSALYWVPSLFKAFVNG</sequence>
<reference evidence="2 3" key="1">
    <citation type="journal article" name="Sci. Rep.">
        <title>Genome-scale phylogenetic analyses confirm Olpidium as the closest living zoosporic fungus to the non-flagellated, terrestrial fungi.</title>
        <authorList>
            <person name="Chang Y."/>
            <person name="Rochon D."/>
            <person name="Sekimoto S."/>
            <person name="Wang Y."/>
            <person name="Chovatia M."/>
            <person name="Sandor L."/>
            <person name="Salamov A."/>
            <person name="Grigoriev I.V."/>
            <person name="Stajich J.E."/>
            <person name="Spatafora J.W."/>
        </authorList>
    </citation>
    <scope>NUCLEOTIDE SEQUENCE [LARGE SCALE GENOMIC DNA]</scope>
    <source>
        <strain evidence="2">S191</strain>
    </source>
</reference>
<dbReference type="PANTHER" id="PTHR12806:SF0">
    <property type="entry name" value="VACUOLAR-SORTING PROTEIN SNF8"/>
    <property type="match status" value="1"/>
</dbReference>
<evidence type="ECO:0000313" key="3">
    <source>
        <dbReference type="Proteomes" id="UP000673691"/>
    </source>
</evidence>
<protein>
    <submittedName>
        <fullName evidence="2">Uncharacterized protein</fullName>
    </submittedName>
</protein>
<evidence type="ECO:0000313" key="2">
    <source>
        <dbReference type="EMBL" id="KAG5461430.1"/>
    </source>
</evidence>
<dbReference type="InterPro" id="IPR040608">
    <property type="entry name" value="Snf8/Vps36"/>
</dbReference>
<comment type="similarity">
    <text evidence="1">Belongs to the SNF8 family.</text>
</comment>
<proteinExistence type="inferred from homology"/>
<dbReference type="Proteomes" id="UP000673691">
    <property type="component" value="Unassembled WGS sequence"/>
</dbReference>
<dbReference type="SUPFAM" id="SSF46785">
    <property type="entry name" value="Winged helix' DNA-binding domain"/>
    <property type="match status" value="1"/>
</dbReference>
<dbReference type="InterPro" id="IPR036388">
    <property type="entry name" value="WH-like_DNA-bd_sf"/>
</dbReference>
<dbReference type="GO" id="GO:0043328">
    <property type="term" value="P:protein transport to vacuole involved in ubiquitin-dependent protein catabolic process via the multivesicular body sorting pathway"/>
    <property type="evidence" value="ECO:0007669"/>
    <property type="project" value="TreeGrafter"/>
</dbReference>
<name>A0A8H7ZXZ1_9FUNG</name>
<dbReference type="PANTHER" id="PTHR12806">
    <property type="entry name" value="EAP30 SUBUNIT OF ELL COMPLEX"/>
    <property type="match status" value="1"/>
</dbReference>
<dbReference type="GO" id="GO:0000814">
    <property type="term" value="C:ESCRT II complex"/>
    <property type="evidence" value="ECO:0007669"/>
    <property type="project" value="InterPro"/>
</dbReference>
<gene>
    <name evidence="2" type="ORF">BJ554DRAFT_6381</name>
</gene>
<keyword evidence="3" id="KW-1185">Reference proteome</keyword>
<dbReference type="InterPro" id="IPR016689">
    <property type="entry name" value="ESCRT-2_cplx_Snf8"/>
</dbReference>
<dbReference type="Gene3D" id="1.10.10.10">
    <property type="entry name" value="Winged helix-like DNA-binding domain superfamily/Winged helix DNA-binding domain"/>
    <property type="match status" value="3"/>
</dbReference>
<dbReference type="AlphaFoldDB" id="A0A8H7ZXZ1"/>
<accession>A0A8H7ZXZ1</accession>
<dbReference type="Pfam" id="PF04157">
    <property type="entry name" value="EAP30"/>
    <property type="match status" value="1"/>
</dbReference>